<name>A0AA86S0F0_9FABA</name>
<comment type="pathway">
    <text evidence="2">Protein modification; protein glycosylation.</text>
</comment>
<accession>A0AA86S0F0</accession>
<reference evidence="10" key="1">
    <citation type="submission" date="2023-10" db="EMBL/GenBank/DDBJ databases">
        <authorList>
            <person name="Domelevo Entfellner J.-B."/>
        </authorList>
    </citation>
    <scope>NUCLEOTIDE SEQUENCE</scope>
</reference>
<evidence type="ECO:0000256" key="4">
    <source>
        <dbReference type="ARBA" id="ARBA00022692"/>
    </source>
</evidence>
<dbReference type="GO" id="GO:0005789">
    <property type="term" value="C:endoplasmic reticulum membrane"/>
    <property type="evidence" value="ECO:0007669"/>
    <property type="project" value="UniProtKB-SubCell"/>
</dbReference>
<evidence type="ECO:0000256" key="3">
    <source>
        <dbReference type="ARBA" id="ARBA00010288"/>
    </source>
</evidence>
<keyword evidence="4 9" id="KW-0812">Transmembrane</keyword>
<dbReference type="AlphaFoldDB" id="A0AA86S0F0"/>
<keyword evidence="5" id="KW-0256">Endoplasmic reticulum</keyword>
<evidence type="ECO:0000256" key="9">
    <source>
        <dbReference type="RuleBase" id="RU365067"/>
    </source>
</evidence>
<keyword evidence="6 9" id="KW-1133">Transmembrane helix</keyword>
<dbReference type="PANTHER" id="PTHR13117">
    <property type="entry name" value="ENDOPLASMIC RETICULUM MULTISPAN TRANSMEMBRANE PROTEIN-RELATED"/>
    <property type="match status" value="1"/>
</dbReference>
<dbReference type="InterPro" id="IPR007594">
    <property type="entry name" value="RFT1"/>
</dbReference>
<evidence type="ECO:0000256" key="1">
    <source>
        <dbReference type="ARBA" id="ARBA00004477"/>
    </source>
</evidence>
<evidence type="ECO:0000256" key="5">
    <source>
        <dbReference type="ARBA" id="ARBA00022824"/>
    </source>
</evidence>
<keyword evidence="11" id="KW-1185">Reference proteome</keyword>
<evidence type="ECO:0000313" key="11">
    <source>
        <dbReference type="Proteomes" id="UP001189624"/>
    </source>
</evidence>
<evidence type="ECO:0000256" key="2">
    <source>
        <dbReference type="ARBA" id="ARBA00004922"/>
    </source>
</evidence>
<dbReference type="PANTHER" id="PTHR13117:SF5">
    <property type="entry name" value="PROTEIN RFT1 HOMOLOG"/>
    <property type="match status" value="1"/>
</dbReference>
<dbReference type="EMBL" id="OY731399">
    <property type="protein sequence ID" value="CAJ1934289.1"/>
    <property type="molecule type" value="Genomic_DNA"/>
</dbReference>
<keyword evidence="7 9" id="KW-0472">Membrane</keyword>
<dbReference type="GO" id="GO:0006488">
    <property type="term" value="P:dolichol-linked oligosaccharide biosynthetic process"/>
    <property type="evidence" value="ECO:0007669"/>
    <property type="project" value="InterPro"/>
</dbReference>
<organism evidence="10 11">
    <name type="scientific">Sphenostylis stenocarpa</name>
    <dbReference type="NCBI Taxonomy" id="92480"/>
    <lineage>
        <taxon>Eukaryota</taxon>
        <taxon>Viridiplantae</taxon>
        <taxon>Streptophyta</taxon>
        <taxon>Embryophyta</taxon>
        <taxon>Tracheophyta</taxon>
        <taxon>Spermatophyta</taxon>
        <taxon>Magnoliopsida</taxon>
        <taxon>eudicotyledons</taxon>
        <taxon>Gunneridae</taxon>
        <taxon>Pentapetalae</taxon>
        <taxon>rosids</taxon>
        <taxon>fabids</taxon>
        <taxon>Fabales</taxon>
        <taxon>Fabaceae</taxon>
        <taxon>Papilionoideae</taxon>
        <taxon>50 kb inversion clade</taxon>
        <taxon>NPAAA clade</taxon>
        <taxon>indigoferoid/millettioid clade</taxon>
        <taxon>Phaseoleae</taxon>
        <taxon>Sphenostylis</taxon>
    </lineage>
</organism>
<protein>
    <recommendedName>
        <fullName evidence="9">Protein RFT1 homolog</fullName>
    </recommendedName>
</protein>
<evidence type="ECO:0000256" key="6">
    <source>
        <dbReference type="ARBA" id="ARBA00022989"/>
    </source>
</evidence>
<comment type="function">
    <text evidence="8 9">Intramembrane glycolipid transporter that operates in the biosynthetic pathway of dolichol-linked oligosaccharides, the glycan precursors employed in protein asparagine (N)-glycosylation. The sequential addition of sugars to dolichol pyrophosphate produces dolichol-linked oligosaccharides containing fourteen sugars, including two GlcNAcs, nine mannoses and three glucoses. Once assembled, the oligosaccharide is transferred from the lipid to nascent proteins by oligosaccharyltransferases. The assembly of dolichol-linked oligosaccharides begins on the cytosolic side of the endoplasmic reticulum membrane and finishes in its lumen. RFT1 could mediate the translocation of the cytosolically oriented intermediate DolPP-GlcNAc2Man5, produced by ALG11, into the ER lumen where dolichol-linked oligosaccharides assembly continues. However, the intramembrane lipid transporter activity could not be confirmed in vitro.</text>
</comment>
<dbReference type="Pfam" id="PF04506">
    <property type="entry name" value="Rft-1"/>
    <property type="match status" value="1"/>
</dbReference>
<gene>
    <name evidence="10" type="ORF">AYBTSS11_LOCUS6832</name>
</gene>
<comment type="subcellular location">
    <subcellularLocation>
        <location evidence="1 9">Endoplasmic reticulum membrane</location>
        <topology evidence="1 9">Multi-pass membrane protein</topology>
    </subcellularLocation>
</comment>
<evidence type="ECO:0000256" key="7">
    <source>
        <dbReference type="ARBA" id="ARBA00023136"/>
    </source>
</evidence>
<comment type="similarity">
    <text evidence="3 9">Belongs to the RFT1 family.</text>
</comment>
<dbReference type="GO" id="GO:0034203">
    <property type="term" value="P:glycolipid translocation"/>
    <property type="evidence" value="ECO:0007669"/>
    <property type="project" value="TreeGrafter"/>
</dbReference>
<dbReference type="Gramene" id="rna-AYBTSS11_LOCUS6832">
    <property type="protein sequence ID" value="CAJ1934289.1"/>
    <property type="gene ID" value="gene-AYBTSS11_LOCUS6832"/>
</dbReference>
<evidence type="ECO:0000313" key="10">
    <source>
        <dbReference type="EMBL" id="CAJ1934289.1"/>
    </source>
</evidence>
<comment type="caution">
    <text evidence="9">Lacks conserved residue(s) required for the propagation of feature annotation.</text>
</comment>
<evidence type="ECO:0000256" key="8">
    <source>
        <dbReference type="ARBA" id="ARBA00045912"/>
    </source>
</evidence>
<proteinExistence type="inferred from homology"/>
<sequence>MVVTEKQNDDCENGTSEAFMHAVATESQLKRSNDSLLIFSLIYIIFNVLLIRLAGAVGLIMANSLTIAGKKLSSEESFALMIMWTKDFCNIIKLGAEKLNGKWFEEGICGDIYWFVFADSSESWVIERVRHVMGSKSEALQYPSQRTAQNQGSHVMKFLEQKERYHQNELCGDVRGSKPVAVPKPTCVVCHQVHK</sequence>
<feature type="transmembrane region" description="Helical" evidence="9">
    <location>
        <begin position="36"/>
        <end position="62"/>
    </location>
</feature>
<dbReference type="Proteomes" id="UP001189624">
    <property type="component" value="Chromosome 2"/>
</dbReference>